<sequence length="153" mass="16816">MSLRDESLELKEIERLEGHTDRVWGLAWIPAAAAPPMLASCGGDKTVRIWQRSSLSGSFVCKIIAGKGFFLFDFPLVLVPRNEIQLRKVSSMERIWRWKGRKGTAAGWDGDRWLKVVGEGGEVAAVEGEVRVRQSGGEGGLVVVARREVAVVA</sequence>
<protein>
    <submittedName>
        <fullName evidence="2">Transducin/WD40 repeat-like superfamily protein</fullName>
    </submittedName>
</protein>
<evidence type="ECO:0000313" key="3">
    <source>
        <dbReference type="Proteomes" id="UP000585474"/>
    </source>
</evidence>
<evidence type="ECO:0000256" key="1">
    <source>
        <dbReference type="PROSITE-ProRule" id="PRU00221"/>
    </source>
</evidence>
<dbReference type="SMART" id="SM00320">
    <property type="entry name" value="WD40"/>
    <property type="match status" value="1"/>
</dbReference>
<dbReference type="AlphaFoldDB" id="A0A7J0GEG3"/>
<dbReference type="InterPro" id="IPR015943">
    <property type="entry name" value="WD40/YVTN_repeat-like_dom_sf"/>
</dbReference>
<accession>A0A7J0GEG3</accession>
<name>A0A7J0GEG3_9ERIC</name>
<organism evidence="2 3">
    <name type="scientific">Actinidia rufa</name>
    <dbReference type="NCBI Taxonomy" id="165716"/>
    <lineage>
        <taxon>Eukaryota</taxon>
        <taxon>Viridiplantae</taxon>
        <taxon>Streptophyta</taxon>
        <taxon>Embryophyta</taxon>
        <taxon>Tracheophyta</taxon>
        <taxon>Spermatophyta</taxon>
        <taxon>Magnoliopsida</taxon>
        <taxon>eudicotyledons</taxon>
        <taxon>Gunneridae</taxon>
        <taxon>Pentapetalae</taxon>
        <taxon>asterids</taxon>
        <taxon>Ericales</taxon>
        <taxon>Actinidiaceae</taxon>
        <taxon>Actinidia</taxon>
    </lineage>
</organism>
<keyword evidence="3" id="KW-1185">Reference proteome</keyword>
<dbReference type="SUPFAM" id="SSF50978">
    <property type="entry name" value="WD40 repeat-like"/>
    <property type="match status" value="1"/>
</dbReference>
<dbReference type="EMBL" id="BJWL01000020">
    <property type="protein sequence ID" value="GFZ09200.1"/>
    <property type="molecule type" value="Genomic_DNA"/>
</dbReference>
<dbReference type="InterPro" id="IPR036322">
    <property type="entry name" value="WD40_repeat_dom_sf"/>
</dbReference>
<dbReference type="Pfam" id="PF00400">
    <property type="entry name" value="WD40"/>
    <property type="match status" value="1"/>
</dbReference>
<dbReference type="PROSITE" id="PS50082">
    <property type="entry name" value="WD_REPEATS_2"/>
    <property type="match status" value="1"/>
</dbReference>
<evidence type="ECO:0000313" key="2">
    <source>
        <dbReference type="EMBL" id="GFZ09200.1"/>
    </source>
</evidence>
<dbReference type="InterPro" id="IPR001680">
    <property type="entry name" value="WD40_rpt"/>
</dbReference>
<reference evidence="2 3" key="1">
    <citation type="submission" date="2019-07" db="EMBL/GenBank/DDBJ databases">
        <title>De Novo Assembly of kiwifruit Actinidia rufa.</title>
        <authorList>
            <person name="Sugita-Konishi S."/>
            <person name="Sato K."/>
            <person name="Mori E."/>
            <person name="Abe Y."/>
            <person name="Kisaki G."/>
            <person name="Hamano K."/>
            <person name="Suezawa K."/>
            <person name="Otani M."/>
            <person name="Fukuda T."/>
            <person name="Manabe T."/>
            <person name="Gomi K."/>
            <person name="Tabuchi M."/>
            <person name="Akimitsu K."/>
            <person name="Kataoka I."/>
        </authorList>
    </citation>
    <scope>NUCLEOTIDE SEQUENCE [LARGE SCALE GENOMIC DNA]</scope>
    <source>
        <strain evidence="3">cv. Fuchu</strain>
    </source>
</reference>
<gene>
    <name evidence="2" type="ORF">Acr_20g0010080</name>
</gene>
<dbReference type="Gene3D" id="2.130.10.10">
    <property type="entry name" value="YVTN repeat-like/Quinoprotein amine dehydrogenase"/>
    <property type="match status" value="1"/>
</dbReference>
<dbReference type="PROSITE" id="PS50294">
    <property type="entry name" value="WD_REPEATS_REGION"/>
    <property type="match status" value="1"/>
</dbReference>
<feature type="repeat" description="WD" evidence="1">
    <location>
        <begin position="16"/>
        <end position="51"/>
    </location>
</feature>
<dbReference type="Proteomes" id="UP000585474">
    <property type="component" value="Unassembled WGS sequence"/>
</dbReference>
<comment type="caution">
    <text evidence="2">The sequence shown here is derived from an EMBL/GenBank/DDBJ whole genome shotgun (WGS) entry which is preliminary data.</text>
</comment>
<proteinExistence type="predicted"/>
<keyword evidence="1" id="KW-0853">WD repeat</keyword>
<dbReference type="OrthoDB" id="284782at2759"/>